<dbReference type="InterPro" id="IPR027484">
    <property type="entry name" value="PInositol-4-P-5-kinase_N"/>
</dbReference>
<evidence type="ECO:0000313" key="6">
    <source>
        <dbReference type="EMBL" id="CCI47699.1"/>
    </source>
</evidence>
<dbReference type="InParanoid" id="A0A024GMX6"/>
<sequence length="928" mass="106538">MTHPSCPTHSNYLPIVISSLSLLGCCYVIVTYFYFPALRRHPAEIMLGMSVYGAVYQLLYLFTQSTSSIHCSKSAITYFVDLFLTGQETYMLIFAIDLILAFKNPFSTSRGQMKTYHIYCFLWSLSLAACSKMDAEYALFGFCWMIASDERLQQREPFPLDRKHVSYYSSGILFAIYIVIVYCTSFLAILKTWKTFTKGLGDTFRTRKRVQRNLKYYVGCYFGYWTLVLASYALFNVFLKTAKVSSDKADTIECQLWRFFRALLLSKGFVNAIIWTRTSNIRAVIMQLKELGFVDLPQHDDSINWALRLEILTYTTQGICQGVDLAERQPRTSTACSVVEPSANDRAACAVYEVYHLCANDVEYFCEKKENYAEIAEIILENRMDSRFHSAHSEGIVFYDYAPLIFRRMRIAAQISCESYRQSFQHTTKERVSEGKSGAFFYFTQDRKYVVKTMTHEELRSLLCMLPQYCTFIQNQPNTFVTRFFGCHALKMYGKTVFFMVMQSVFDTKLQIHERFDLKGSWVGRLEGRKPTGSLAICKFCSGEYIVGGSHDQLCNVGGEGNLRHQYDQVGKDLNWNRHMALPKATARELARQLLIDSDFLCKINCIDYSLLVGIHHRSFNVSHSSPAAQYGQVDADVEGCPSMIEGGMTVDAVHGPGIYFIGLVDILQQWNFRKKMEHFIRVFFFLQDRHGISVVNSRQYAERFQQRVVKELIYDATMDPGRRQKERVPFESLGTHYLPIIIPNKILCRYINHFSVQRLCKFLQQAQVSAHVFVGSFGATQNKHRLLELGITRILCLSPILPHPFPQEFTYTRFGVKDLPTIDLKECIDFSIAFIEKCVEAGEKVLIHCSAGKSRSIAIVTGTNMRKWLGSVSFTLIVAYVMHSEKVPFQQAYNKVCSARPQAQMNSGFVKQLKLLNKEWQLEICAL</sequence>
<dbReference type="InterPro" id="IPR020422">
    <property type="entry name" value="TYR_PHOSPHATASE_DUAL_dom"/>
</dbReference>
<feature type="transmembrane region" description="Helical" evidence="2">
    <location>
        <begin position="45"/>
        <end position="63"/>
    </location>
</feature>
<dbReference type="InterPro" id="IPR029021">
    <property type="entry name" value="Prot-tyrosine_phosphatase-like"/>
</dbReference>
<dbReference type="GO" id="GO:0016308">
    <property type="term" value="F:1-phosphatidylinositol-4-phosphate 5-kinase activity"/>
    <property type="evidence" value="ECO:0007669"/>
    <property type="project" value="TreeGrafter"/>
</dbReference>
<dbReference type="InterPro" id="IPR027483">
    <property type="entry name" value="PInositol-4-P-4/5-kinase_C_sf"/>
</dbReference>
<dbReference type="EMBL" id="CAIX01000182">
    <property type="protein sequence ID" value="CCI47699.1"/>
    <property type="molecule type" value="Genomic_DNA"/>
</dbReference>
<evidence type="ECO:0000256" key="1">
    <source>
        <dbReference type="PROSITE-ProRule" id="PRU00781"/>
    </source>
</evidence>
<organism evidence="6 7">
    <name type="scientific">Albugo candida</name>
    <dbReference type="NCBI Taxonomy" id="65357"/>
    <lineage>
        <taxon>Eukaryota</taxon>
        <taxon>Sar</taxon>
        <taxon>Stramenopiles</taxon>
        <taxon>Oomycota</taxon>
        <taxon>Peronosporomycetes</taxon>
        <taxon>Albuginales</taxon>
        <taxon>Albuginaceae</taxon>
        <taxon>Albugo</taxon>
    </lineage>
</organism>
<evidence type="ECO:0000259" key="4">
    <source>
        <dbReference type="PROSITE" id="PS50056"/>
    </source>
</evidence>
<keyword evidence="7" id="KW-1185">Reference proteome</keyword>
<dbReference type="InterPro" id="IPR000387">
    <property type="entry name" value="Tyr_Pase_dom"/>
</dbReference>
<evidence type="ECO:0000256" key="2">
    <source>
        <dbReference type="SAM" id="Phobius"/>
    </source>
</evidence>
<keyword evidence="2" id="KW-1133">Transmembrane helix</keyword>
<dbReference type="InterPro" id="IPR023610">
    <property type="entry name" value="PInositol-4/5-P-5/4-kinase"/>
</dbReference>
<feature type="transmembrane region" description="Helical" evidence="2">
    <location>
        <begin position="12"/>
        <end position="33"/>
    </location>
</feature>
<dbReference type="OrthoDB" id="2129491at2759"/>
<evidence type="ECO:0000259" key="3">
    <source>
        <dbReference type="PROSITE" id="PS50054"/>
    </source>
</evidence>
<dbReference type="Gene3D" id="3.30.810.10">
    <property type="entry name" value="2-Layer Sandwich"/>
    <property type="match status" value="1"/>
</dbReference>
<keyword evidence="1" id="KW-0547">Nucleotide-binding</keyword>
<dbReference type="PANTHER" id="PTHR23086:SF8">
    <property type="entry name" value="PHOSPHATIDYLINOSITOL 5-PHOSPHATE 4-KINASE, ISOFORM A"/>
    <property type="match status" value="1"/>
</dbReference>
<dbReference type="GO" id="GO:0005886">
    <property type="term" value="C:plasma membrane"/>
    <property type="evidence" value="ECO:0007669"/>
    <property type="project" value="TreeGrafter"/>
</dbReference>
<reference evidence="6 7" key="1">
    <citation type="submission" date="2012-05" db="EMBL/GenBank/DDBJ databases">
        <title>Recombination and specialization in a pathogen metapopulation.</title>
        <authorList>
            <person name="Gardiner A."/>
            <person name="Kemen E."/>
            <person name="Schultz-Larsen T."/>
            <person name="MacLean D."/>
            <person name="Van Oosterhout C."/>
            <person name="Jones J.D.G."/>
        </authorList>
    </citation>
    <scope>NUCLEOTIDE SEQUENCE [LARGE SCALE GENOMIC DNA]</scope>
    <source>
        <strain evidence="6 7">Ac Nc2</strain>
    </source>
</reference>
<dbReference type="CDD" id="cd14498">
    <property type="entry name" value="DSP"/>
    <property type="match status" value="1"/>
</dbReference>
<evidence type="ECO:0000313" key="7">
    <source>
        <dbReference type="Proteomes" id="UP000053237"/>
    </source>
</evidence>
<feature type="domain" description="Tyrosine-protein phosphatase" evidence="3">
    <location>
        <begin position="765"/>
        <end position="923"/>
    </location>
</feature>
<dbReference type="SMART" id="SM00330">
    <property type="entry name" value="PIPKc"/>
    <property type="match status" value="1"/>
</dbReference>
<keyword evidence="2" id="KW-0812">Transmembrane</keyword>
<feature type="transmembrane region" description="Helical" evidence="2">
    <location>
        <begin position="214"/>
        <end position="235"/>
    </location>
</feature>
<name>A0A024GMX6_9STRA</name>
<dbReference type="SUPFAM" id="SSF56104">
    <property type="entry name" value="SAICAR synthase-like"/>
    <property type="match status" value="2"/>
</dbReference>
<dbReference type="InterPro" id="IPR000340">
    <property type="entry name" value="Dual-sp_phosphatase_cat-dom"/>
</dbReference>
<feature type="transmembrane region" description="Helical" evidence="2">
    <location>
        <begin position="75"/>
        <end position="100"/>
    </location>
</feature>
<comment type="caution">
    <text evidence="6">The sequence shown here is derived from an EMBL/GenBank/DDBJ whole genome shotgun (WGS) entry which is preliminary data.</text>
</comment>
<keyword evidence="2" id="KW-0472">Membrane</keyword>
<proteinExistence type="predicted"/>
<dbReference type="AlphaFoldDB" id="A0A024GMX6"/>
<dbReference type="InterPro" id="IPR002498">
    <property type="entry name" value="PInositol-4-P-4/5-kinase_core"/>
</dbReference>
<keyword evidence="1" id="KW-0808">Transferase</keyword>
<keyword evidence="1" id="KW-0067">ATP-binding</keyword>
<dbReference type="SMART" id="SM00195">
    <property type="entry name" value="DSPc"/>
    <property type="match status" value="1"/>
</dbReference>
<evidence type="ECO:0000259" key="5">
    <source>
        <dbReference type="PROSITE" id="PS51455"/>
    </source>
</evidence>
<dbReference type="SUPFAM" id="SSF52799">
    <property type="entry name" value="(Phosphotyrosine protein) phosphatases II"/>
    <property type="match status" value="1"/>
</dbReference>
<dbReference type="GO" id="GO:0046854">
    <property type="term" value="P:phosphatidylinositol phosphate biosynthetic process"/>
    <property type="evidence" value="ECO:0007669"/>
    <property type="project" value="TreeGrafter"/>
</dbReference>
<dbReference type="Gene3D" id="3.90.190.10">
    <property type="entry name" value="Protein tyrosine phosphatase superfamily"/>
    <property type="match status" value="1"/>
</dbReference>
<feature type="domain" description="PIPK" evidence="5">
    <location>
        <begin position="337"/>
        <end position="713"/>
    </location>
</feature>
<dbReference type="Pfam" id="PF01504">
    <property type="entry name" value="PIP5K"/>
    <property type="match status" value="1"/>
</dbReference>
<dbReference type="PROSITE" id="PS50056">
    <property type="entry name" value="TYR_PHOSPHATASE_2"/>
    <property type="match status" value="1"/>
</dbReference>
<protein>
    <recommendedName>
        <fullName evidence="8">PIPK domain-containing protein</fullName>
    </recommendedName>
</protein>
<dbReference type="PANTHER" id="PTHR23086">
    <property type="entry name" value="PHOSPHATIDYLINOSITOL-4-PHOSPHATE 5-KINASE"/>
    <property type="match status" value="1"/>
</dbReference>
<accession>A0A024GMX6</accession>
<dbReference type="Pfam" id="PF00782">
    <property type="entry name" value="DSPc"/>
    <property type="match status" value="1"/>
</dbReference>
<gene>
    <name evidence="6" type="ORF">BN9_087150</name>
</gene>
<dbReference type="GO" id="GO:0005524">
    <property type="term" value="F:ATP binding"/>
    <property type="evidence" value="ECO:0007669"/>
    <property type="project" value="UniProtKB-UniRule"/>
</dbReference>
<keyword evidence="1" id="KW-0418">Kinase</keyword>
<dbReference type="STRING" id="65357.A0A024GMX6"/>
<dbReference type="CDD" id="cd00139">
    <property type="entry name" value="PIPKc"/>
    <property type="match status" value="1"/>
</dbReference>
<dbReference type="PROSITE" id="PS50054">
    <property type="entry name" value="TYR_PHOSPHATASE_DUAL"/>
    <property type="match status" value="1"/>
</dbReference>
<feature type="domain" description="Tyrosine specific protein phosphatases" evidence="4">
    <location>
        <begin position="826"/>
        <end position="902"/>
    </location>
</feature>
<dbReference type="Proteomes" id="UP000053237">
    <property type="component" value="Unassembled WGS sequence"/>
</dbReference>
<dbReference type="Gene3D" id="3.30.800.10">
    <property type="entry name" value="Phosphatidylinositol Phosphate Kinase II Beta"/>
    <property type="match status" value="1"/>
</dbReference>
<dbReference type="PROSITE" id="PS51455">
    <property type="entry name" value="PIPK"/>
    <property type="match status" value="1"/>
</dbReference>
<evidence type="ECO:0008006" key="8">
    <source>
        <dbReference type="Google" id="ProtNLM"/>
    </source>
</evidence>
<feature type="transmembrane region" description="Helical" evidence="2">
    <location>
        <begin position="167"/>
        <end position="193"/>
    </location>
</feature>
<dbReference type="Gene3D" id="1.20.1070.10">
    <property type="entry name" value="Rhodopsin 7-helix transmembrane proteins"/>
    <property type="match status" value="1"/>
</dbReference>